<keyword evidence="2 6" id="KW-0689">Ribosomal protein</keyword>
<dbReference type="InterPro" id="IPR036394">
    <property type="entry name" value="Ribosomal_uL22_sf"/>
</dbReference>
<comment type="caution">
    <text evidence="7">The sequence shown here is derived from an EMBL/GenBank/DDBJ whole genome shotgun (WGS) entry which is preliminary data.</text>
</comment>
<dbReference type="Pfam" id="PF00237">
    <property type="entry name" value="Ribosomal_L22"/>
    <property type="match status" value="1"/>
</dbReference>
<evidence type="ECO:0000256" key="4">
    <source>
        <dbReference type="ARBA" id="ARBA00035286"/>
    </source>
</evidence>
<dbReference type="GO" id="GO:0006412">
    <property type="term" value="P:translation"/>
    <property type="evidence" value="ECO:0007669"/>
    <property type="project" value="InterPro"/>
</dbReference>
<keyword evidence="8" id="KW-1185">Reference proteome</keyword>
<gene>
    <name evidence="7" type="ORF">SPHA_25240</name>
</gene>
<keyword evidence="3 6" id="KW-0687">Ribonucleoprotein</keyword>
<dbReference type="PANTHER" id="PTHR13501:SF8">
    <property type="entry name" value="LARGE RIBOSOMAL SUBUNIT PROTEIN UL22M"/>
    <property type="match status" value="1"/>
</dbReference>
<dbReference type="InterPro" id="IPR047867">
    <property type="entry name" value="Ribosomal_uL22_bac/org-type"/>
</dbReference>
<evidence type="ECO:0000256" key="6">
    <source>
        <dbReference type="RuleBase" id="RU004005"/>
    </source>
</evidence>
<proteinExistence type="inferred from homology"/>
<dbReference type="EMBL" id="CAHIKZ030000954">
    <property type="protein sequence ID" value="CAE1246593.1"/>
    <property type="molecule type" value="Genomic_DNA"/>
</dbReference>
<dbReference type="OrthoDB" id="416470at2759"/>
<dbReference type="GO" id="GO:0003735">
    <property type="term" value="F:structural constituent of ribosome"/>
    <property type="evidence" value="ECO:0007669"/>
    <property type="project" value="InterPro"/>
</dbReference>
<sequence length="219" mass="25354">MAAIVRSVSSICSLRNLFSRLSVHSAKHVPAQSLSPWFLSSQRNYHLTSVNSKNKWEGYNKIIYPPTKPGEPERPAEITHVRKNIKYSPLKLWYIACMIRGMTIDEALKQLSFYKRKGAVAVKEVLLEAQEMAVNEHGVEFKSNLWISEANSVKGVVVKGLRKHRGPRYGIVHYKYSHFYVRLREGSPPKHYYPPQMTGNEKLHEYLENQRSRRIVFSL</sequence>
<dbReference type="InterPro" id="IPR001063">
    <property type="entry name" value="Ribosomal_uL22"/>
</dbReference>
<comment type="similarity">
    <text evidence="1 6">Belongs to the universal ribosomal protein uL22 family.</text>
</comment>
<dbReference type="Gene3D" id="3.90.470.10">
    <property type="entry name" value="Ribosomal protein L22/L17"/>
    <property type="match status" value="1"/>
</dbReference>
<protein>
    <recommendedName>
        <fullName evidence="4">Large ribosomal subunit protein uL22m</fullName>
    </recommendedName>
    <alternativeName>
        <fullName evidence="5">39S ribosomal protein L22, mitochondrial</fullName>
    </alternativeName>
</protein>
<dbReference type="PANTHER" id="PTHR13501">
    <property type="entry name" value="CHLOROPLAST 50S RIBOSOMAL PROTEIN L22-RELATED"/>
    <property type="match status" value="1"/>
</dbReference>
<reference evidence="7" key="1">
    <citation type="submission" date="2021-01" db="EMBL/GenBank/DDBJ databases">
        <authorList>
            <person name="Li R."/>
            <person name="Bekaert M."/>
        </authorList>
    </citation>
    <scope>NUCLEOTIDE SEQUENCE</scope>
    <source>
        <strain evidence="7">Farmed</strain>
    </source>
</reference>
<evidence type="ECO:0000313" key="7">
    <source>
        <dbReference type="EMBL" id="CAE1246593.1"/>
    </source>
</evidence>
<dbReference type="Proteomes" id="UP000597762">
    <property type="component" value="Unassembled WGS sequence"/>
</dbReference>
<dbReference type="GO" id="GO:0005762">
    <property type="term" value="C:mitochondrial large ribosomal subunit"/>
    <property type="evidence" value="ECO:0007669"/>
    <property type="project" value="TreeGrafter"/>
</dbReference>
<name>A0A812BQX7_ACAPH</name>
<evidence type="ECO:0000256" key="3">
    <source>
        <dbReference type="ARBA" id="ARBA00023274"/>
    </source>
</evidence>
<organism evidence="7 8">
    <name type="scientific">Acanthosepion pharaonis</name>
    <name type="common">Pharaoh cuttlefish</name>
    <name type="synonym">Sepia pharaonis</name>
    <dbReference type="NCBI Taxonomy" id="158019"/>
    <lineage>
        <taxon>Eukaryota</taxon>
        <taxon>Metazoa</taxon>
        <taxon>Spiralia</taxon>
        <taxon>Lophotrochozoa</taxon>
        <taxon>Mollusca</taxon>
        <taxon>Cephalopoda</taxon>
        <taxon>Coleoidea</taxon>
        <taxon>Decapodiformes</taxon>
        <taxon>Sepiida</taxon>
        <taxon>Sepiina</taxon>
        <taxon>Sepiidae</taxon>
        <taxon>Acanthosepion</taxon>
    </lineage>
</organism>
<evidence type="ECO:0000256" key="1">
    <source>
        <dbReference type="ARBA" id="ARBA00009451"/>
    </source>
</evidence>
<evidence type="ECO:0000256" key="2">
    <source>
        <dbReference type="ARBA" id="ARBA00022980"/>
    </source>
</evidence>
<evidence type="ECO:0000256" key="5">
    <source>
        <dbReference type="ARBA" id="ARBA00035506"/>
    </source>
</evidence>
<evidence type="ECO:0000313" key="8">
    <source>
        <dbReference type="Proteomes" id="UP000597762"/>
    </source>
</evidence>
<accession>A0A812BQX7</accession>
<dbReference type="AlphaFoldDB" id="A0A812BQX7"/>
<dbReference type="SUPFAM" id="SSF54843">
    <property type="entry name" value="Ribosomal protein L22"/>
    <property type="match status" value="1"/>
</dbReference>